<dbReference type="PANTHER" id="PTHR45339">
    <property type="entry name" value="HYBRID SIGNAL TRANSDUCTION HISTIDINE KINASE J"/>
    <property type="match status" value="1"/>
</dbReference>
<evidence type="ECO:0000256" key="8">
    <source>
        <dbReference type="ARBA" id="ARBA00022729"/>
    </source>
</evidence>
<evidence type="ECO:0000256" key="6">
    <source>
        <dbReference type="ARBA" id="ARBA00022679"/>
    </source>
</evidence>
<dbReference type="SUPFAM" id="SSF52172">
    <property type="entry name" value="CheY-like"/>
    <property type="match status" value="1"/>
</dbReference>
<evidence type="ECO:0000256" key="1">
    <source>
        <dbReference type="ARBA" id="ARBA00000085"/>
    </source>
</evidence>
<keyword evidence="12" id="KW-1133">Transmembrane helix</keyword>
<dbReference type="Pfam" id="PF00512">
    <property type="entry name" value="HisKA"/>
    <property type="match status" value="1"/>
</dbReference>
<feature type="domain" description="PAC" evidence="22">
    <location>
        <begin position="223"/>
        <end position="276"/>
    </location>
</feature>
<evidence type="ECO:0000256" key="11">
    <source>
        <dbReference type="ARBA" id="ARBA00022840"/>
    </source>
</evidence>
<keyword evidence="15" id="KW-0472">Membrane</keyword>
<dbReference type="Pfam" id="PF02518">
    <property type="entry name" value="HATPase_c"/>
    <property type="match status" value="1"/>
</dbReference>
<keyword evidence="4" id="KW-1003">Cell membrane</keyword>
<keyword evidence="6" id="KW-0808">Transferase</keyword>
<keyword evidence="10" id="KW-0418">Kinase</keyword>
<proteinExistence type="predicted"/>
<dbReference type="FunFam" id="1.10.287.130:FF:000003">
    <property type="entry name" value="Histidine kinase"/>
    <property type="match status" value="1"/>
</dbReference>
<dbReference type="PROSITE" id="PS50110">
    <property type="entry name" value="RESPONSE_REGULATORY"/>
    <property type="match status" value="1"/>
</dbReference>
<dbReference type="InterPro" id="IPR011006">
    <property type="entry name" value="CheY-like_superfamily"/>
</dbReference>
<evidence type="ECO:0000259" key="22">
    <source>
        <dbReference type="PROSITE" id="PS50113"/>
    </source>
</evidence>
<dbReference type="Gene3D" id="3.40.50.2300">
    <property type="match status" value="1"/>
</dbReference>
<evidence type="ECO:0000256" key="2">
    <source>
        <dbReference type="ARBA" id="ARBA00004651"/>
    </source>
</evidence>
<organism evidence="23 24">
    <name type="scientific">Rhodoferax ferrireducens</name>
    <dbReference type="NCBI Taxonomy" id="192843"/>
    <lineage>
        <taxon>Bacteria</taxon>
        <taxon>Pseudomonadati</taxon>
        <taxon>Pseudomonadota</taxon>
        <taxon>Betaproteobacteria</taxon>
        <taxon>Burkholderiales</taxon>
        <taxon>Comamonadaceae</taxon>
        <taxon>Rhodoferax</taxon>
    </lineage>
</organism>
<protein>
    <recommendedName>
        <fullName evidence="17">Virulence sensor protein BvgS</fullName>
        <ecNumber evidence="3">2.7.13.3</ecNumber>
    </recommendedName>
</protein>
<dbReference type="CDD" id="cd16922">
    <property type="entry name" value="HATPase_EvgS-ArcB-TorS-like"/>
    <property type="match status" value="1"/>
</dbReference>
<dbReference type="FunFam" id="3.30.565.10:FF:000010">
    <property type="entry name" value="Sensor histidine kinase RcsC"/>
    <property type="match status" value="1"/>
</dbReference>
<evidence type="ECO:0000256" key="9">
    <source>
        <dbReference type="ARBA" id="ARBA00022741"/>
    </source>
</evidence>
<dbReference type="GO" id="GO:0000155">
    <property type="term" value="F:phosphorelay sensor kinase activity"/>
    <property type="evidence" value="ECO:0007669"/>
    <property type="project" value="InterPro"/>
</dbReference>
<evidence type="ECO:0000259" key="21">
    <source>
        <dbReference type="PROSITE" id="PS50112"/>
    </source>
</evidence>
<keyword evidence="14" id="KW-0843">Virulence</keyword>
<keyword evidence="13" id="KW-0902">Two-component regulatory system</keyword>
<dbReference type="CDD" id="cd00082">
    <property type="entry name" value="HisKA"/>
    <property type="match status" value="1"/>
</dbReference>
<dbReference type="SMART" id="SM00448">
    <property type="entry name" value="REC"/>
    <property type="match status" value="1"/>
</dbReference>
<evidence type="ECO:0000256" key="14">
    <source>
        <dbReference type="ARBA" id="ARBA00023026"/>
    </source>
</evidence>
<dbReference type="PROSITE" id="PS50112">
    <property type="entry name" value="PAS"/>
    <property type="match status" value="1"/>
</dbReference>
<dbReference type="SUPFAM" id="SSF55874">
    <property type="entry name" value="ATPase domain of HSP90 chaperone/DNA topoisomerase II/histidine kinase"/>
    <property type="match status" value="1"/>
</dbReference>
<dbReference type="SMART" id="SM00388">
    <property type="entry name" value="HisKA"/>
    <property type="match status" value="1"/>
</dbReference>
<dbReference type="NCBIfam" id="TIGR00229">
    <property type="entry name" value="sensory_box"/>
    <property type="match status" value="2"/>
</dbReference>
<comment type="function">
    <text evidence="16">Member of the two-component regulatory system BvgS/BvgA. Phosphorylates BvgA via a four-step phosphorelay in response to environmental signals.</text>
</comment>
<evidence type="ECO:0000259" key="19">
    <source>
        <dbReference type="PROSITE" id="PS50109"/>
    </source>
</evidence>
<dbReference type="PROSITE" id="PS50113">
    <property type="entry name" value="PAC"/>
    <property type="match status" value="1"/>
</dbReference>
<evidence type="ECO:0000313" key="24">
    <source>
        <dbReference type="Proteomes" id="UP000192505"/>
    </source>
</evidence>
<dbReference type="InterPro" id="IPR013656">
    <property type="entry name" value="PAS_4"/>
</dbReference>
<keyword evidence="5 18" id="KW-0597">Phosphoprotein</keyword>
<dbReference type="GO" id="GO:0005886">
    <property type="term" value="C:plasma membrane"/>
    <property type="evidence" value="ECO:0007669"/>
    <property type="project" value="UniProtKB-SubCell"/>
</dbReference>
<dbReference type="InterPro" id="IPR004358">
    <property type="entry name" value="Sig_transdc_His_kin-like_C"/>
</dbReference>
<gene>
    <name evidence="23" type="ORF">BWK72_00100</name>
</gene>
<evidence type="ECO:0000256" key="13">
    <source>
        <dbReference type="ARBA" id="ARBA00023012"/>
    </source>
</evidence>
<dbReference type="SMART" id="SM00091">
    <property type="entry name" value="PAS"/>
    <property type="match status" value="2"/>
</dbReference>
<evidence type="ECO:0000256" key="5">
    <source>
        <dbReference type="ARBA" id="ARBA00022553"/>
    </source>
</evidence>
<dbReference type="Pfam" id="PF00072">
    <property type="entry name" value="Response_reg"/>
    <property type="match status" value="1"/>
</dbReference>
<evidence type="ECO:0000259" key="20">
    <source>
        <dbReference type="PROSITE" id="PS50110"/>
    </source>
</evidence>
<comment type="subcellular location">
    <subcellularLocation>
        <location evidence="2">Cell membrane</location>
        <topology evidence="2">Multi-pass membrane protein</topology>
    </subcellularLocation>
</comment>
<reference evidence="23 24" key="1">
    <citation type="submission" date="2017-01" db="EMBL/GenBank/DDBJ databases">
        <title>Novel large sulfur bacteria in the metagenomes of groundwater-fed chemosynthetic microbial mats in the Lake Huron basin.</title>
        <authorList>
            <person name="Sharrar A.M."/>
            <person name="Flood B.E."/>
            <person name="Bailey J.V."/>
            <person name="Jones D.S."/>
            <person name="Biddanda B."/>
            <person name="Ruberg S.A."/>
            <person name="Marcus D.N."/>
            <person name="Dick G.J."/>
        </authorList>
    </citation>
    <scope>NUCLEOTIDE SEQUENCE [LARGE SCALE GENOMIC DNA]</scope>
    <source>
        <strain evidence="23">A7</strain>
    </source>
</reference>
<dbReference type="InterPro" id="IPR013655">
    <property type="entry name" value="PAS_fold_3"/>
</dbReference>
<dbReference type="InterPro" id="IPR036097">
    <property type="entry name" value="HisK_dim/P_sf"/>
</dbReference>
<dbReference type="InterPro" id="IPR001789">
    <property type="entry name" value="Sig_transdc_resp-reg_receiver"/>
</dbReference>
<evidence type="ECO:0000256" key="18">
    <source>
        <dbReference type="PROSITE-ProRule" id="PRU00169"/>
    </source>
</evidence>
<keyword evidence="11" id="KW-0067">ATP-binding</keyword>
<dbReference type="PROSITE" id="PS50109">
    <property type="entry name" value="HIS_KIN"/>
    <property type="match status" value="1"/>
</dbReference>
<accession>A0A1W9KYB4</accession>
<comment type="caution">
    <text evidence="23">The sequence shown here is derived from an EMBL/GenBank/DDBJ whole genome shotgun (WGS) entry which is preliminary data.</text>
</comment>
<dbReference type="CDD" id="cd17546">
    <property type="entry name" value="REC_hyHK_CKI1_RcsC-like"/>
    <property type="match status" value="1"/>
</dbReference>
<dbReference type="SUPFAM" id="SSF55785">
    <property type="entry name" value="PYP-like sensor domain (PAS domain)"/>
    <property type="match status" value="2"/>
</dbReference>
<evidence type="ECO:0000256" key="15">
    <source>
        <dbReference type="ARBA" id="ARBA00023136"/>
    </source>
</evidence>
<sequence length="651" mass="71750">MPDPVATIDTTSKLPNAERKLALLQAVFDEIPDVIVLKDAQGNFLMCNETVARLYGTTPDAMVGKHDDDFGVPQEIAEGFRKNVLEIMARGQTEVVFEDSMDAVNGEQRHFKSIKRPFKDAEGKNQILVIAHDITDVVKAQQKVARSEKRLNDVMAATQEGIWDWDISTGEVAHNEQWYRLLGFSEGEIADSVEAFSKHVFEQDRPLVWNRIQALLTGAEEIYHSEHRMVKKDGSIIWVQDRGRISERDEQGHPMRVVGAYANITDRKQHQVELEQALSAAQEATRAKSEFLANMSHEIRTPMNGVIGMTGLLLDTALTPEQKGYARDIANSGESLLGIINDILDVSKIEAGHMEYEQHAFSVSVLTDAVFSVLKGRAREKGIGLDVDIKPDAEGDFLGDSLRIRQILLNLAGNAVKFTEQGEVRISVSRLATGLRFEVSDTGIGIAPESRSKLFTNFSQVDASTSRKYGGTGLGLVICKRLVEGMHGRIGMADGRPTGSLFWFELPLSATSQKPEQDVLPTVEPAAPRTGTILLVEDNKINQKLASVLLQRMGYSVDVAENGLEGVAAASKQRYALILMDVQMPEMGGLEATRHIRLGGGVNQHSPIVALTANAMQSDQDQCMQAGMSDFLTKPFNRESLAACLRNWIKD</sequence>
<dbReference type="InterPro" id="IPR000700">
    <property type="entry name" value="PAS-assoc_C"/>
</dbReference>
<keyword evidence="9" id="KW-0547">Nucleotide-binding</keyword>
<dbReference type="EMBL" id="MTEI01000001">
    <property type="protein sequence ID" value="OQW89700.1"/>
    <property type="molecule type" value="Genomic_DNA"/>
</dbReference>
<dbReference type="InterPro" id="IPR001610">
    <property type="entry name" value="PAC"/>
</dbReference>
<feature type="modified residue" description="4-aspartylphosphate" evidence="18">
    <location>
        <position position="581"/>
    </location>
</feature>
<dbReference type="Gene3D" id="3.30.565.10">
    <property type="entry name" value="Histidine kinase-like ATPase, C-terminal domain"/>
    <property type="match status" value="1"/>
</dbReference>
<dbReference type="Proteomes" id="UP000192505">
    <property type="component" value="Unassembled WGS sequence"/>
</dbReference>
<dbReference type="PANTHER" id="PTHR45339:SF1">
    <property type="entry name" value="HYBRID SIGNAL TRANSDUCTION HISTIDINE KINASE J"/>
    <property type="match status" value="1"/>
</dbReference>
<dbReference type="InterPro" id="IPR036890">
    <property type="entry name" value="HATPase_C_sf"/>
</dbReference>
<name>A0A1W9KYB4_9BURK</name>
<dbReference type="InterPro" id="IPR003594">
    <property type="entry name" value="HATPase_dom"/>
</dbReference>
<dbReference type="InterPro" id="IPR005467">
    <property type="entry name" value="His_kinase_dom"/>
</dbReference>
<dbReference type="AlphaFoldDB" id="A0A1W9KYB4"/>
<evidence type="ECO:0000256" key="4">
    <source>
        <dbReference type="ARBA" id="ARBA00022475"/>
    </source>
</evidence>
<dbReference type="EC" id="2.7.13.3" evidence="3"/>
<keyword evidence="7" id="KW-0812">Transmembrane</keyword>
<evidence type="ECO:0000256" key="3">
    <source>
        <dbReference type="ARBA" id="ARBA00012438"/>
    </source>
</evidence>
<dbReference type="PRINTS" id="PR00344">
    <property type="entry name" value="BCTRLSENSOR"/>
</dbReference>
<dbReference type="Gene3D" id="3.30.450.20">
    <property type="entry name" value="PAS domain"/>
    <property type="match status" value="2"/>
</dbReference>
<dbReference type="SMART" id="SM00086">
    <property type="entry name" value="PAC"/>
    <property type="match status" value="1"/>
</dbReference>
<dbReference type="SUPFAM" id="SSF47384">
    <property type="entry name" value="Homodimeric domain of signal transducing histidine kinase"/>
    <property type="match status" value="1"/>
</dbReference>
<dbReference type="SMART" id="SM00387">
    <property type="entry name" value="HATPase_c"/>
    <property type="match status" value="1"/>
</dbReference>
<dbReference type="InterPro" id="IPR000014">
    <property type="entry name" value="PAS"/>
</dbReference>
<dbReference type="Gene3D" id="1.10.287.130">
    <property type="match status" value="1"/>
</dbReference>
<dbReference type="CDD" id="cd00130">
    <property type="entry name" value="PAS"/>
    <property type="match status" value="2"/>
</dbReference>
<dbReference type="GO" id="GO:0005524">
    <property type="term" value="F:ATP binding"/>
    <property type="evidence" value="ECO:0007669"/>
    <property type="project" value="UniProtKB-KW"/>
</dbReference>
<feature type="domain" description="Histidine kinase" evidence="19">
    <location>
        <begin position="294"/>
        <end position="510"/>
    </location>
</feature>
<evidence type="ECO:0000256" key="16">
    <source>
        <dbReference type="ARBA" id="ARBA00058004"/>
    </source>
</evidence>
<dbReference type="InterPro" id="IPR003661">
    <property type="entry name" value="HisK_dim/P_dom"/>
</dbReference>
<dbReference type="InterPro" id="IPR035965">
    <property type="entry name" value="PAS-like_dom_sf"/>
</dbReference>
<evidence type="ECO:0000313" key="23">
    <source>
        <dbReference type="EMBL" id="OQW89700.1"/>
    </source>
</evidence>
<evidence type="ECO:0000256" key="10">
    <source>
        <dbReference type="ARBA" id="ARBA00022777"/>
    </source>
</evidence>
<feature type="domain" description="PAS" evidence="21">
    <location>
        <begin position="20"/>
        <end position="65"/>
    </location>
</feature>
<evidence type="ECO:0000256" key="7">
    <source>
        <dbReference type="ARBA" id="ARBA00022692"/>
    </source>
</evidence>
<evidence type="ECO:0000256" key="12">
    <source>
        <dbReference type="ARBA" id="ARBA00022989"/>
    </source>
</evidence>
<comment type="catalytic activity">
    <reaction evidence="1">
        <text>ATP + protein L-histidine = ADP + protein N-phospho-L-histidine.</text>
        <dbReference type="EC" id="2.7.13.3"/>
    </reaction>
</comment>
<dbReference type="Pfam" id="PF08447">
    <property type="entry name" value="PAS_3"/>
    <property type="match status" value="1"/>
</dbReference>
<dbReference type="Pfam" id="PF08448">
    <property type="entry name" value="PAS_4"/>
    <property type="match status" value="1"/>
</dbReference>
<feature type="domain" description="Response regulatory" evidence="20">
    <location>
        <begin position="532"/>
        <end position="649"/>
    </location>
</feature>
<keyword evidence="8" id="KW-0732">Signal</keyword>
<evidence type="ECO:0000256" key="17">
    <source>
        <dbReference type="ARBA" id="ARBA00070152"/>
    </source>
</evidence>